<feature type="compositionally biased region" description="Polar residues" evidence="1">
    <location>
        <begin position="173"/>
        <end position="183"/>
    </location>
</feature>
<comment type="caution">
    <text evidence="2">The sequence shown here is derived from an EMBL/GenBank/DDBJ whole genome shotgun (WGS) entry which is preliminary data.</text>
</comment>
<feature type="region of interest" description="Disordered" evidence="1">
    <location>
        <begin position="228"/>
        <end position="251"/>
    </location>
</feature>
<feature type="region of interest" description="Disordered" evidence="1">
    <location>
        <begin position="172"/>
        <end position="195"/>
    </location>
</feature>
<organism evidence="2 3">
    <name type="scientific">Linnemannia schmuckeri</name>
    <dbReference type="NCBI Taxonomy" id="64567"/>
    <lineage>
        <taxon>Eukaryota</taxon>
        <taxon>Fungi</taxon>
        <taxon>Fungi incertae sedis</taxon>
        <taxon>Mucoromycota</taxon>
        <taxon>Mortierellomycotina</taxon>
        <taxon>Mortierellomycetes</taxon>
        <taxon>Mortierellales</taxon>
        <taxon>Mortierellaceae</taxon>
        <taxon>Linnemannia</taxon>
    </lineage>
</organism>
<evidence type="ECO:0000313" key="2">
    <source>
        <dbReference type="EMBL" id="KAF9139244.1"/>
    </source>
</evidence>
<sequence length="741" mass="85403">MPPHSHLNAMERAFNLPELMTILGTYLPQEDLYACTLVNRQWHDTFIPILWHTIDDKTGSWSDILRYYDDYTCHYGFDKQWLHGIFRKYGHHIRHLSAEWAPIIIAANDSGVCTNLLSFKTNNVGRKMTDRQLWKNAQGPPPPPPPPFDEFLTPPPIFVMSHFNPPPFYQPVFGTTTQRPISGSSSQPASASSSTTIIPQASASAYYPSLTSTLPMASPLTSTLPTASPPFLDLAPPSARETAKRRRGVKQVIDPNKGQAQNLAELDTPQSYISLPRLLDLVPSLQRLTTLGQMDFRAFAEEEQQRRRQQQAQHQPRWPNFRGLKHEQTVNNNELLWLLLCFPDLEDLEVEWDYRREHLRYGQELNLSKTYSEIDPSTWLDMKAILLETTRQQPLKLKRLHLKLSQYADPLLPVLLPYLPSLTELILPHLDREIANALVTHCPGLQIFRIDKESRSYFRRPRESSLNWTPDLNIANILLANCRDLRVFEGPEHMIEIETLYNQHPWACGSKLEVLRVQFGGFEKLDDDEQLALETGSLQSQELVFNDHDGDNKSKYNNTPDDVDEDKDVGGKIEHDIRMAVLREKYEHSKSQHILFTTLGQFHNLRILDLGPFSMSVDYHPPATTNEQQGQQQQLIDEADHHVIVVPGTPSLTLEYGLSQLSTLQNLRVLNFEAVDHRLEKKDVIWLATHLKGLRHVYGLHVPKFTDYPRSYQASLDYRRTMLRTEFKKHKAIVRHDNERM</sequence>
<feature type="compositionally biased region" description="Low complexity" evidence="1">
    <location>
        <begin position="184"/>
        <end position="195"/>
    </location>
</feature>
<dbReference type="OrthoDB" id="2432222at2759"/>
<accession>A0A9P5RNX0</accession>
<evidence type="ECO:0008006" key="4">
    <source>
        <dbReference type="Google" id="ProtNLM"/>
    </source>
</evidence>
<reference evidence="2" key="1">
    <citation type="journal article" date="2020" name="Fungal Divers.">
        <title>Resolving the Mortierellaceae phylogeny through synthesis of multi-gene phylogenetics and phylogenomics.</title>
        <authorList>
            <person name="Vandepol N."/>
            <person name="Liber J."/>
            <person name="Desiro A."/>
            <person name="Na H."/>
            <person name="Kennedy M."/>
            <person name="Barry K."/>
            <person name="Grigoriev I.V."/>
            <person name="Miller A.N."/>
            <person name="O'Donnell K."/>
            <person name="Stajich J.E."/>
            <person name="Bonito G."/>
        </authorList>
    </citation>
    <scope>NUCLEOTIDE SEQUENCE</scope>
    <source>
        <strain evidence="2">NRRL 6426</strain>
    </source>
</reference>
<name>A0A9P5RNX0_9FUNG</name>
<feature type="region of interest" description="Disordered" evidence="1">
    <location>
        <begin position="546"/>
        <end position="569"/>
    </location>
</feature>
<evidence type="ECO:0000256" key="1">
    <source>
        <dbReference type="SAM" id="MobiDB-lite"/>
    </source>
</evidence>
<dbReference type="Proteomes" id="UP000748756">
    <property type="component" value="Unassembled WGS sequence"/>
</dbReference>
<gene>
    <name evidence="2" type="ORF">BG015_002122</name>
</gene>
<keyword evidence="3" id="KW-1185">Reference proteome</keyword>
<proteinExistence type="predicted"/>
<evidence type="ECO:0000313" key="3">
    <source>
        <dbReference type="Proteomes" id="UP000748756"/>
    </source>
</evidence>
<dbReference type="EMBL" id="JAAAUQ010001403">
    <property type="protein sequence ID" value="KAF9139244.1"/>
    <property type="molecule type" value="Genomic_DNA"/>
</dbReference>
<dbReference type="AlphaFoldDB" id="A0A9P5RNX0"/>
<protein>
    <recommendedName>
        <fullName evidence="4">F-box domain-containing protein</fullName>
    </recommendedName>
</protein>